<dbReference type="Pfam" id="PF00196">
    <property type="entry name" value="GerE"/>
    <property type="match status" value="1"/>
</dbReference>
<dbReference type="InterPro" id="IPR016032">
    <property type="entry name" value="Sig_transdc_resp-reg_C-effctor"/>
</dbReference>
<feature type="domain" description="Response regulatory" evidence="5">
    <location>
        <begin position="4"/>
        <end position="121"/>
    </location>
</feature>
<evidence type="ECO:0000256" key="2">
    <source>
        <dbReference type="ARBA" id="ARBA00023125"/>
    </source>
</evidence>
<dbReference type="InterPro" id="IPR058245">
    <property type="entry name" value="NreC/VraR/RcsB-like_REC"/>
</dbReference>
<dbReference type="CDD" id="cd06170">
    <property type="entry name" value="LuxR_C_like"/>
    <property type="match status" value="1"/>
</dbReference>
<evidence type="ECO:0000313" key="7">
    <source>
        <dbReference type="Proteomes" id="UP000781958"/>
    </source>
</evidence>
<dbReference type="PANTHER" id="PTHR45566">
    <property type="entry name" value="HTH-TYPE TRANSCRIPTIONAL REGULATOR YHJB-RELATED"/>
    <property type="match status" value="1"/>
</dbReference>
<dbReference type="SMART" id="SM00421">
    <property type="entry name" value="HTH_LUXR"/>
    <property type="match status" value="1"/>
</dbReference>
<dbReference type="PROSITE" id="PS50110">
    <property type="entry name" value="RESPONSE_REGULATORY"/>
    <property type="match status" value="1"/>
</dbReference>
<dbReference type="SMART" id="SM00448">
    <property type="entry name" value="REC"/>
    <property type="match status" value="1"/>
</dbReference>
<evidence type="ECO:0000256" key="3">
    <source>
        <dbReference type="PROSITE-ProRule" id="PRU00169"/>
    </source>
</evidence>
<dbReference type="EMBL" id="JAGINP010000019">
    <property type="protein sequence ID" value="MBP2295048.1"/>
    <property type="molecule type" value="Genomic_DNA"/>
</dbReference>
<evidence type="ECO:0000259" key="4">
    <source>
        <dbReference type="PROSITE" id="PS50043"/>
    </source>
</evidence>
<sequence>MTRRIVVADDHPMFRDALRSAILRAEPNADIVEAGTLAATAAALDGAMDTDLVLLDLNMPGMQGFAGLIYLCGQYPAVPIAVISANEEPRVIRRAMDAGASGYIPKSAPSEDMRAALDALLAGDLWVPAGAEAPCATDDRAATARIASLTPQQMRVLMMLSDGLINKQIAYELGVSEGTVKAHVSAILQKLGVISRTQAVILARQLAEEADAPQHMIRRAADGR</sequence>
<evidence type="ECO:0000259" key="5">
    <source>
        <dbReference type="PROSITE" id="PS50110"/>
    </source>
</evidence>
<keyword evidence="1 3" id="KW-0597">Phosphoprotein</keyword>
<dbReference type="Proteomes" id="UP000781958">
    <property type="component" value="Unassembled WGS sequence"/>
</dbReference>
<dbReference type="GO" id="GO:0003677">
    <property type="term" value="F:DNA binding"/>
    <property type="evidence" value="ECO:0007669"/>
    <property type="project" value="UniProtKB-KW"/>
</dbReference>
<comment type="caution">
    <text evidence="6">The sequence shown here is derived from an EMBL/GenBank/DDBJ whole genome shotgun (WGS) entry which is preliminary data.</text>
</comment>
<dbReference type="PANTHER" id="PTHR45566:SF1">
    <property type="entry name" value="HTH-TYPE TRANSCRIPTIONAL REGULATOR YHJB-RELATED"/>
    <property type="match status" value="1"/>
</dbReference>
<name>A0ABS4SR72_9PROT</name>
<dbReference type="CDD" id="cd17535">
    <property type="entry name" value="REC_NarL-like"/>
    <property type="match status" value="1"/>
</dbReference>
<feature type="domain" description="HTH luxR-type" evidence="4">
    <location>
        <begin position="142"/>
        <end position="207"/>
    </location>
</feature>
<dbReference type="Pfam" id="PF00072">
    <property type="entry name" value="Response_reg"/>
    <property type="match status" value="1"/>
</dbReference>
<gene>
    <name evidence="6" type="ORF">J2851_004851</name>
</gene>
<accession>A0ABS4SR72</accession>
<evidence type="ECO:0000256" key="1">
    <source>
        <dbReference type="ARBA" id="ARBA00022553"/>
    </source>
</evidence>
<proteinExistence type="predicted"/>
<protein>
    <submittedName>
        <fullName evidence="6">DNA-binding NarL/FixJ family response regulator</fullName>
    </submittedName>
</protein>
<dbReference type="InterPro" id="IPR011006">
    <property type="entry name" value="CheY-like_superfamily"/>
</dbReference>
<keyword evidence="7" id="KW-1185">Reference proteome</keyword>
<evidence type="ECO:0000313" key="6">
    <source>
        <dbReference type="EMBL" id="MBP2295048.1"/>
    </source>
</evidence>
<dbReference type="InterPro" id="IPR051015">
    <property type="entry name" value="EvgA-like"/>
</dbReference>
<keyword evidence="2 6" id="KW-0238">DNA-binding</keyword>
<dbReference type="Gene3D" id="3.40.50.2300">
    <property type="match status" value="1"/>
</dbReference>
<dbReference type="PROSITE" id="PS50043">
    <property type="entry name" value="HTH_LUXR_2"/>
    <property type="match status" value="1"/>
</dbReference>
<dbReference type="PRINTS" id="PR00038">
    <property type="entry name" value="HTHLUXR"/>
</dbReference>
<organism evidence="6 7">
    <name type="scientific">Azospirillum rugosum</name>
    <dbReference type="NCBI Taxonomy" id="416170"/>
    <lineage>
        <taxon>Bacteria</taxon>
        <taxon>Pseudomonadati</taxon>
        <taxon>Pseudomonadota</taxon>
        <taxon>Alphaproteobacteria</taxon>
        <taxon>Rhodospirillales</taxon>
        <taxon>Azospirillaceae</taxon>
        <taxon>Azospirillum</taxon>
    </lineage>
</organism>
<dbReference type="RefSeq" id="WP_209769429.1">
    <property type="nucleotide sequence ID" value="NZ_JAGINP010000019.1"/>
</dbReference>
<reference evidence="6 7" key="1">
    <citation type="submission" date="2021-03" db="EMBL/GenBank/DDBJ databases">
        <title>Genomic Encyclopedia of Type Strains, Phase III (KMG-III): the genomes of soil and plant-associated and newly described type strains.</title>
        <authorList>
            <person name="Whitman W."/>
        </authorList>
    </citation>
    <scope>NUCLEOTIDE SEQUENCE [LARGE SCALE GENOMIC DNA]</scope>
    <source>
        <strain evidence="6 7">IMMIB AFH-6</strain>
    </source>
</reference>
<dbReference type="PROSITE" id="PS00622">
    <property type="entry name" value="HTH_LUXR_1"/>
    <property type="match status" value="1"/>
</dbReference>
<dbReference type="InterPro" id="IPR000792">
    <property type="entry name" value="Tscrpt_reg_LuxR_C"/>
</dbReference>
<feature type="modified residue" description="4-aspartylphosphate" evidence="3">
    <location>
        <position position="56"/>
    </location>
</feature>
<dbReference type="InterPro" id="IPR001789">
    <property type="entry name" value="Sig_transdc_resp-reg_receiver"/>
</dbReference>
<dbReference type="SUPFAM" id="SSF46894">
    <property type="entry name" value="C-terminal effector domain of the bipartite response regulators"/>
    <property type="match status" value="1"/>
</dbReference>
<dbReference type="SUPFAM" id="SSF52172">
    <property type="entry name" value="CheY-like"/>
    <property type="match status" value="1"/>
</dbReference>